<feature type="domain" description="ACT" evidence="3">
    <location>
        <begin position="187"/>
        <end position="271"/>
    </location>
</feature>
<keyword evidence="1 2" id="KW-0677">Repeat</keyword>
<dbReference type="AlphaFoldDB" id="A0A8J6CYB1"/>
<dbReference type="PROSITE" id="PS51671">
    <property type="entry name" value="ACT"/>
    <property type="match status" value="2"/>
</dbReference>
<accession>A0A8J6CYB1</accession>
<name>A0A8J6CYB1_9ROSI</name>
<dbReference type="OrthoDB" id="2019938at2759"/>
<dbReference type="Pfam" id="PF01842">
    <property type="entry name" value="ACT"/>
    <property type="match status" value="2"/>
</dbReference>
<sequence>MDDEFAKLIRRINPPRVIVDNGACGHATFIQVDSVNKHEILLEIVQVLSDLNLNVTKAYISSDAGWFMDGCLCLVLSSDFIFQLYKNLLRGSLSENASTNQGNALPFREPFKALFESKPDLPHNTAVIISNSFVFSVFYVTDNQGKKITDEETLGYIQKTLETKIYILNSMKSSASLIPSKDHISTTIELTGNDRPGLLSELSAVLADMGCNVINAEIWTHNARAATVIHITDRSTGHAIEDPDRLSTIKELLFNVMKGDSDFKTPSARMFVSTSRETHTGRRLHQMLLADRDFERHNDKCSMEPHVTVLDCSDRDYTVVTIRCLDRPKLLFDTVCCLTDMEYVVFHGTVIIGRLEAYQEYYIRHVDGFPISSEAEQQRVMECLEAAIERRTAQGVELEVITEDRFGVLSEITRIIRENGLSIKRAEIRRNGGKANDRFIVSDVMGNGVVDPKTMEMVQKEIGGLGEEGGCGVKVEGNNSSLLLSTKLPKEKHETRTSFSFGNLFKGRSFHNFNKLIKSCS</sequence>
<dbReference type="InterPro" id="IPR040217">
    <property type="entry name" value="ACR1-12"/>
</dbReference>
<comment type="function">
    <text evidence="2">Binds amino acids.</text>
</comment>
<proteinExistence type="predicted"/>
<dbReference type="InterPro" id="IPR045865">
    <property type="entry name" value="ACT-like_dom_sf"/>
</dbReference>
<organism evidence="4 5">
    <name type="scientific">Gossypium anomalum</name>
    <dbReference type="NCBI Taxonomy" id="47600"/>
    <lineage>
        <taxon>Eukaryota</taxon>
        <taxon>Viridiplantae</taxon>
        <taxon>Streptophyta</taxon>
        <taxon>Embryophyta</taxon>
        <taxon>Tracheophyta</taxon>
        <taxon>Spermatophyta</taxon>
        <taxon>Magnoliopsida</taxon>
        <taxon>eudicotyledons</taxon>
        <taxon>Gunneridae</taxon>
        <taxon>Pentapetalae</taxon>
        <taxon>rosids</taxon>
        <taxon>malvids</taxon>
        <taxon>Malvales</taxon>
        <taxon>Malvaceae</taxon>
        <taxon>Malvoideae</taxon>
        <taxon>Gossypium</taxon>
    </lineage>
</organism>
<gene>
    <name evidence="4" type="ORF">CXB51_018123</name>
</gene>
<evidence type="ECO:0000256" key="1">
    <source>
        <dbReference type="ARBA" id="ARBA00022737"/>
    </source>
</evidence>
<evidence type="ECO:0000259" key="3">
    <source>
        <dbReference type="PROSITE" id="PS51671"/>
    </source>
</evidence>
<evidence type="ECO:0000313" key="5">
    <source>
        <dbReference type="Proteomes" id="UP000701853"/>
    </source>
</evidence>
<dbReference type="GO" id="GO:0016597">
    <property type="term" value="F:amino acid binding"/>
    <property type="evidence" value="ECO:0007669"/>
    <property type="project" value="UniProtKB-UniRule"/>
</dbReference>
<comment type="caution">
    <text evidence="4">The sequence shown here is derived from an EMBL/GenBank/DDBJ whole genome shotgun (WGS) entry which is preliminary data.</text>
</comment>
<reference evidence="4 5" key="1">
    <citation type="journal article" date="2021" name="bioRxiv">
        <title>The Gossypium anomalum genome as a resource for cotton improvement and evolutionary analysis of hybrid incompatibility.</title>
        <authorList>
            <person name="Grover C.E."/>
            <person name="Yuan D."/>
            <person name="Arick M.A."/>
            <person name="Miller E.R."/>
            <person name="Hu G."/>
            <person name="Peterson D.G."/>
            <person name="Wendel J.F."/>
            <person name="Udall J.A."/>
        </authorList>
    </citation>
    <scope>NUCLEOTIDE SEQUENCE [LARGE SCALE GENOMIC DNA]</scope>
    <source>
        <strain evidence="4">JFW-Udall</strain>
        <tissue evidence="4">Leaf</tissue>
    </source>
</reference>
<dbReference type="PANTHER" id="PTHR31096">
    <property type="entry name" value="ACT DOMAIN-CONTAINING PROTEIN ACR4-RELATED"/>
    <property type="match status" value="1"/>
</dbReference>
<dbReference type="CDD" id="cd04925">
    <property type="entry name" value="ACT_ACR_2"/>
    <property type="match status" value="1"/>
</dbReference>
<dbReference type="InterPro" id="IPR002912">
    <property type="entry name" value="ACT_dom"/>
</dbReference>
<dbReference type="PANTHER" id="PTHR31096:SF40">
    <property type="entry name" value="ACT DOMAIN-CONTAINING PROTEIN ACR"/>
    <property type="match status" value="1"/>
</dbReference>
<keyword evidence="5" id="KW-1185">Reference proteome</keyword>
<dbReference type="SUPFAM" id="SSF55021">
    <property type="entry name" value="ACT-like"/>
    <property type="match status" value="3"/>
</dbReference>
<dbReference type="EMBL" id="JAHUZN010000007">
    <property type="protein sequence ID" value="KAG8487971.1"/>
    <property type="molecule type" value="Genomic_DNA"/>
</dbReference>
<dbReference type="Gene3D" id="3.30.70.260">
    <property type="match status" value="2"/>
</dbReference>
<protein>
    <recommendedName>
        <fullName evidence="2">ACT domain-containing protein ACR</fullName>
    </recommendedName>
    <alternativeName>
        <fullName evidence="2">Protein ACT DOMAIN REPEATS</fullName>
    </alternativeName>
</protein>
<evidence type="ECO:0000313" key="4">
    <source>
        <dbReference type="EMBL" id="KAG8487971.1"/>
    </source>
</evidence>
<dbReference type="Proteomes" id="UP000701853">
    <property type="component" value="Chromosome 7"/>
</dbReference>
<dbReference type="CDD" id="cd04897">
    <property type="entry name" value="ACT_ACR_3"/>
    <property type="match status" value="1"/>
</dbReference>
<evidence type="ECO:0000256" key="2">
    <source>
        <dbReference type="RuleBase" id="RU369043"/>
    </source>
</evidence>
<feature type="domain" description="ACT" evidence="3">
    <location>
        <begin position="397"/>
        <end position="480"/>
    </location>
</feature>